<name>A0A0F9I2J8_9ZZZZ</name>
<feature type="non-terminal residue" evidence="1">
    <location>
        <position position="25"/>
    </location>
</feature>
<evidence type="ECO:0000313" key="1">
    <source>
        <dbReference type="EMBL" id="KKL81572.1"/>
    </source>
</evidence>
<gene>
    <name evidence="1" type="ORF">LCGC14_1993470</name>
</gene>
<dbReference type="AlphaFoldDB" id="A0A0F9I2J8"/>
<protein>
    <submittedName>
        <fullName evidence="1">Uncharacterized protein</fullName>
    </submittedName>
</protein>
<comment type="caution">
    <text evidence="1">The sequence shown here is derived from an EMBL/GenBank/DDBJ whole genome shotgun (WGS) entry which is preliminary data.</text>
</comment>
<sequence>MKNHLKKISELTKGDLFEIGAEVVA</sequence>
<accession>A0A0F9I2J8</accession>
<reference evidence="1" key="1">
    <citation type="journal article" date="2015" name="Nature">
        <title>Complex archaea that bridge the gap between prokaryotes and eukaryotes.</title>
        <authorList>
            <person name="Spang A."/>
            <person name="Saw J.H."/>
            <person name="Jorgensen S.L."/>
            <person name="Zaremba-Niedzwiedzka K."/>
            <person name="Martijn J."/>
            <person name="Lind A.E."/>
            <person name="van Eijk R."/>
            <person name="Schleper C."/>
            <person name="Guy L."/>
            <person name="Ettema T.J."/>
        </authorList>
    </citation>
    <scope>NUCLEOTIDE SEQUENCE</scope>
</reference>
<organism evidence="1">
    <name type="scientific">marine sediment metagenome</name>
    <dbReference type="NCBI Taxonomy" id="412755"/>
    <lineage>
        <taxon>unclassified sequences</taxon>
        <taxon>metagenomes</taxon>
        <taxon>ecological metagenomes</taxon>
    </lineage>
</organism>
<dbReference type="EMBL" id="LAZR01022523">
    <property type="protein sequence ID" value="KKL81572.1"/>
    <property type="molecule type" value="Genomic_DNA"/>
</dbReference>
<proteinExistence type="predicted"/>